<keyword evidence="2" id="KW-1185">Reference proteome</keyword>
<evidence type="ECO:0000313" key="2">
    <source>
        <dbReference type="Proteomes" id="UP000252893"/>
    </source>
</evidence>
<dbReference type="EMBL" id="QNRH01000013">
    <property type="protein sequence ID" value="RBO90446.1"/>
    <property type="molecule type" value="Genomic_DNA"/>
</dbReference>
<gene>
    <name evidence="1" type="ORF">DFR47_1137</name>
</gene>
<comment type="caution">
    <text evidence="1">The sequence shown here is derived from an EMBL/GenBank/DDBJ whole genome shotgun (WGS) entry which is preliminary data.</text>
</comment>
<name>A0A366DK83_9HYPH</name>
<reference evidence="1 2" key="1">
    <citation type="submission" date="2018-06" db="EMBL/GenBank/DDBJ databases">
        <title>Genomic Encyclopedia of Type Strains, Phase IV (KMG-IV): sequencing the most valuable type-strain genomes for metagenomic binning, comparative biology and taxonomic classification.</title>
        <authorList>
            <person name="Goeker M."/>
        </authorList>
    </citation>
    <scope>NUCLEOTIDE SEQUENCE [LARGE SCALE GENOMIC DNA]</scope>
    <source>
        <strain evidence="1 2">DSM 25619</strain>
    </source>
</reference>
<organism evidence="1 2">
    <name type="scientific">Pseudochrobactrum asaccharolyticum</name>
    <dbReference type="NCBI Taxonomy" id="354351"/>
    <lineage>
        <taxon>Bacteria</taxon>
        <taxon>Pseudomonadati</taxon>
        <taxon>Pseudomonadota</taxon>
        <taxon>Alphaproteobacteria</taxon>
        <taxon>Hyphomicrobiales</taxon>
        <taxon>Brucellaceae</taxon>
        <taxon>Pseudochrobactrum</taxon>
    </lineage>
</organism>
<dbReference type="RefSeq" id="WP_113946203.1">
    <property type="nucleotide sequence ID" value="NZ_JBHEEG010000005.1"/>
</dbReference>
<protein>
    <submittedName>
        <fullName evidence="1">Uncharacterized protein</fullName>
    </submittedName>
</protein>
<sequence>MTFEPDTSLNKRMPARIFTAYSSNHIIVGMDQPADIFCYEYVRADLANASVSPTRKPNVVFLTIATCTLHRYSYFHPGECPACASSAPVEDTWQHIFSALQPFIGRPFSPEIAEEVADSIFQSAVNPVVGRVWLGESDGEG</sequence>
<proteinExistence type="predicted"/>
<dbReference type="AlphaFoldDB" id="A0A366DK83"/>
<accession>A0A366DK83</accession>
<evidence type="ECO:0000313" key="1">
    <source>
        <dbReference type="EMBL" id="RBO90446.1"/>
    </source>
</evidence>
<dbReference type="Proteomes" id="UP000252893">
    <property type="component" value="Unassembled WGS sequence"/>
</dbReference>